<dbReference type="InParanoid" id="A0A6P8HMR9"/>
<dbReference type="GO" id="GO:0030992">
    <property type="term" value="C:intraciliary transport particle B"/>
    <property type="evidence" value="ECO:0007669"/>
    <property type="project" value="InterPro"/>
</dbReference>
<feature type="region of interest" description="Disordered" evidence="2">
    <location>
        <begin position="48"/>
        <end position="67"/>
    </location>
</feature>
<name>A0A6P8HMR9_ACTTE</name>
<dbReference type="PANTHER" id="PTHR31432:SF0">
    <property type="entry name" value="INTRAFLAGELLAR TRANSPORT PROTEIN 74 HOMOLOG"/>
    <property type="match status" value="1"/>
</dbReference>
<dbReference type="GO" id="GO:0048487">
    <property type="term" value="F:beta-tubulin binding"/>
    <property type="evidence" value="ECO:0007669"/>
    <property type="project" value="InterPro"/>
</dbReference>
<feature type="region of interest" description="Disordered" evidence="2">
    <location>
        <begin position="1"/>
        <end position="33"/>
    </location>
</feature>
<sequence length="574" mass="66165">MRPGTGMKGRAPPSSMGRVPTGTARPGSRGGEALAGALNAQIKVADRPMTRQGLLGPKTAARGPQRQVQDKSYYMGQLRAKMTDLNIEIAKLRKEIEQYNQDNSTYLSYEKKAEALASEIKGLQGQLADYNTLVDKLNTDTDMDDIIQDYNALKMQNEREQRSIDEIFTQRQDKENQIKQLEIELDQEHRMAESLVEDMPPDQKAKYAQLKNINKSLQSELEHKQQDLDSLNLKITSLEEEVSSSPVKQEAVSLYEKLNEMEEKKRSLLEEMEKENKGSPAEEKERLLKQVKEDNQEIASMDRRIGELREKIESLNTEIQQLDMDLEEHQGERNLKYKELKKREETMQEFLDTFEENKANEMSRKKELEGGIVALLEKTSRGMVRTKHLPTAGELKQMQEDLSFKENEMHKSQATASSLASEHTRLQMDLDKVEQLETKITTELDSLKDKIATMEQELEVYSDLDALREQSLEKKGRLHEEKTVLSGRKDTFKKFVQNLSTLYDASRSKLLENETYSQLGNLERKWQHHEQNNFVMKEFITSKSLESDYRPIKNKVTSQVEELNKLVIQGLGRK</sequence>
<dbReference type="AlphaFoldDB" id="A0A6P8HMR9"/>
<evidence type="ECO:0000313" key="4">
    <source>
        <dbReference type="RefSeq" id="XP_031556313.1"/>
    </source>
</evidence>
<accession>A0A6P8HMR9</accession>
<evidence type="ECO:0000256" key="2">
    <source>
        <dbReference type="SAM" id="MobiDB-lite"/>
    </source>
</evidence>
<dbReference type="OrthoDB" id="444379at2759"/>
<proteinExistence type="predicted"/>
<feature type="coiled-coil region" evidence="1">
    <location>
        <begin position="75"/>
        <end position="357"/>
    </location>
</feature>
<dbReference type="GO" id="GO:0005929">
    <property type="term" value="C:cilium"/>
    <property type="evidence" value="ECO:0007669"/>
    <property type="project" value="TreeGrafter"/>
</dbReference>
<dbReference type="KEGG" id="aten:116293061"/>
<dbReference type="InterPro" id="IPR029602">
    <property type="entry name" value="IFT74"/>
</dbReference>
<reference evidence="4" key="1">
    <citation type="submission" date="2025-08" db="UniProtKB">
        <authorList>
            <consortium name="RefSeq"/>
        </authorList>
    </citation>
    <scope>IDENTIFICATION</scope>
    <source>
        <tissue evidence="4">Tentacle</tissue>
    </source>
</reference>
<dbReference type="GO" id="GO:0035735">
    <property type="term" value="P:intraciliary transport involved in cilium assembly"/>
    <property type="evidence" value="ECO:0007669"/>
    <property type="project" value="TreeGrafter"/>
</dbReference>
<dbReference type="RefSeq" id="XP_031556313.1">
    <property type="nucleotide sequence ID" value="XM_031700453.1"/>
</dbReference>
<evidence type="ECO:0000313" key="3">
    <source>
        <dbReference type="Proteomes" id="UP000515163"/>
    </source>
</evidence>
<dbReference type="GeneID" id="116293061"/>
<keyword evidence="3" id="KW-1185">Reference proteome</keyword>
<dbReference type="PANTHER" id="PTHR31432">
    <property type="entry name" value="INTRAFLAGELLAR TRANSPORT PROTEIN 74 HOMOLOG"/>
    <property type="match status" value="1"/>
</dbReference>
<evidence type="ECO:0000256" key="1">
    <source>
        <dbReference type="SAM" id="Coils"/>
    </source>
</evidence>
<dbReference type="FunCoup" id="A0A6P8HMR9">
    <property type="interactions" value="799"/>
</dbReference>
<feature type="coiled-coil region" evidence="1">
    <location>
        <begin position="395"/>
        <end position="464"/>
    </location>
</feature>
<organism evidence="3 4">
    <name type="scientific">Actinia tenebrosa</name>
    <name type="common">Australian red waratah sea anemone</name>
    <dbReference type="NCBI Taxonomy" id="6105"/>
    <lineage>
        <taxon>Eukaryota</taxon>
        <taxon>Metazoa</taxon>
        <taxon>Cnidaria</taxon>
        <taxon>Anthozoa</taxon>
        <taxon>Hexacorallia</taxon>
        <taxon>Actiniaria</taxon>
        <taxon>Actiniidae</taxon>
        <taxon>Actinia</taxon>
    </lineage>
</organism>
<gene>
    <name evidence="4" type="primary">LOC116293061</name>
</gene>
<keyword evidence="1" id="KW-0175">Coiled coil</keyword>
<dbReference type="Proteomes" id="UP000515163">
    <property type="component" value="Unplaced"/>
</dbReference>
<protein>
    <submittedName>
        <fullName evidence="4">Intraflagellar transport protein 74 homolog</fullName>
    </submittedName>
</protein>